<dbReference type="EC" id="2.7.11.11" evidence="8"/>
<dbReference type="Gene3D" id="3.30.200.20">
    <property type="entry name" value="Phosphorylase Kinase, domain 1"/>
    <property type="match status" value="1"/>
</dbReference>
<dbReference type="InterPro" id="IPR000719">
    <property type="entry name" value="Prot_kinase_dom"/>
</dbReference>
<dbReference type="PANTHER" id="PTHR24353:SF37">
    <property type="entry name" value="CAMP-DEPENDENT PROTEIN KINASE CATALYTIC SUBUNIT PRKX"/>
    <property type="match status" value="1"/>
</dbReference>
<dbReference type="SUPFAM" id="SSF56112">
    <property type="entry name" value="Protein kinase-like (PK-like)"/>
    <property type="match status" value="1"/>
</dbReference>
<feature type="domain" description="AGC-kinase C-terminal" evidence="7">
    <location>
        <begin position="224"/>
        <end position="290"/>
    </location>
</feature>
<dbReference type="InterPro" id="IPR000961">
    <property type="entry name" value="AGC-kinase_C"/>
</dbReference>
<accession>G0QU88</accession>
<dbReference type="PROSITE" id="PS51285">
    <property type="entry name" value="AGC_KINASE_CTER"/>
    <property type="match status" value="1"/>
</dbReference>
<dbReference type="FunFam" id="1.10.510.10:FF:000008">
    <property type="entry name" value="Non-specific serine/threonine protein kinase"/>
    <property type="match status" value="1"/>
</dbReference>
<evidence type="ECO:0000313" key="8">
    <source>
        <dbReference type="EMBL" id="EGR31225.1"/>
    </source>
</evidence>
<dbReference type="InterPro" id="IPR045270">
    <property type="entry name" value="STKc_AGC"/>
</dbReference>
<dbReference type="PROSITE" id="PS50011">
    <property type="entry name" value="PROTEIN_KINASE_DOM"/>
    <property type="match status" value="1"/>
</dbReference>
<dbReference type="OMA" id="RHVFDER"/>
<dbReference type="CDD" id="cd05123">
    <property type="entry name" value="STKc_AGC"/>
    <property type="match status" value="1"/>
</dbReference>
<evidence type="ECO:0000256" key="4">
    <source>
        <dbReference type="ARBA" id="ARBA00022777"/>
    </source>
</evidence>
<evidence type="ECO:0000259" key="6">
    <source>
        <dbReference type="PROSITE" id="PS50011"/>
    </source>
</evidence>
<dbReference type="AlphaFoldDB" id="G0QU88"/>
<dbReference type="GO" id="GO:0005829">
    <property type="term" value="C:cytosol"/>
    <property type="evidence" value="ECO:0007669"/>
    <property type="project" value="TreeGrafter"/>
</dbReference>
<keyword evidence="5" id="KW-0067">ATP-binding</keyword>
<feature type="domain" description="Protein kinase" evidence="6">
    <location>
        <begin position="1"/>
        <end position="223"/>
    </location>
</feature>
<evidence type="ECO:0000313" key="9">
    <source>
        <dbReference type="Proteomes" id="UP000008983"/>
    </source>
</evidence>
<keyword evidence="4 8" id="KW-0418">Kinase</keyword>
<dbReference type="PANTHER" id="PTHR24353">
    <property type="entry name" value="CYCLIC NUCLEOTIDE-DEPENDENT PROTEIN KINASE"/>
    <property type="match status" value="1"/>
</dbReference>
<reference evidence="8 9" key="1">
    <citation type="submission" date="2011-07" db="EMBL/GenBank/DDBJ databases">
        <authorList>
            <person name="Coyne R."/>
            <person name="Brami D."/>
            <person name="Johnson J."/>
            <person name="Hostetler J."/>
            <person name="Hannick L."/>
            <person name="Clark T."/>
            <person name="Cassidy-Hanley D."/>
            <person name="Inman J."/>
        </authorList>
    </citation>
    <scope>NUCLEOTIDE SEQUENCE [LARGE SCALE GENOMIC DNA]</scope>
    <source>
        <strain evidence="8 9">G5</strain>
    </source>
</reference>
<dbReference type="InParanoid" id="G0QU88"/>
<keyword evidence="3" id="KW-0547">Nucleotide-binding</keyword>
<keyword evidence="9" id="KW-1185">Reference proteome</keyword>
<name>G0QU88_ICHMU</name>
<evidence type="ECO:0000256" key="3">
    <source>
        <dbReference type="ARBA" id="ARBA00022741"/>
    </source>
</evidence>
<dbReference type="OrthoDB" id="63267at2759"/>
<dbReference type="SMART" id="SM00133">
    <property type="entry name" value="S_TK_X"/>
    <property type="match status" value="1"/>
</dbReference>
<organism evidence="8 9">
    <name type="scientific">Ichthyophthirius multifiliis</name>
    <name type="common">White spot disease agent</name>
    <name type="synonym">Ich</name>
    <dbReference type="NCBI Taxonomy" id="5932"/>
    <lineage>
        <taxon>Eukaryota</taxon>
        <taxon>Sar</taxon>
        <taxon>Alveolata</taxon>
        <taxon>Ciliophora</taxon>
        <taxon>Intramacronucleata</taxon>
        <taxon>Oligohymenophorea</taxon>
        <taxon>Hymenostomatida</taxon>
        <taxon>Ophryoglenina</taxon>
        <taxon>Ichthyophthirius</taxon>
    </lineage>
</organism>
<evidence type="ECO:0000259" key="7">
    <source>
        <dbReference type="PROSITE" id="PS51285"/>
    </source>
</evidence>
<dbReference type="STRING" id="857967.G0QU88"/>
<dbReference type="GO" id="GO:0004691">
    <property type="term" value="F:cAMP-dependent protein kinase activity"/>
    <property type="evidence" value="ECO:0007669"/>
    <property type="project" value="UniProtKB-EC"/>
</dbReference>
<dbReference type="PROSITE" id="PS00108">
    <property type="entry name" value="PROTEIN_KINASE_ST"/>
    <property type="match status" value="1"/>
</dbReference>
<dbReference type="RefSeq" id="XP_004034711.1">
    <property type="nucleotide sequence ID" value="XM_004034663.1"/>
</dbReference>
<dbReference type="Pfam" id="PF00069">
    <property type="entry name" value="Pkinase"/>
    <property type="match status" value="1"/>
</dbReference>
<keyword evidence="1" id="KW-0723">Serine/threonine-protein kinase</keyword>
<dbReference type="EMBL" id="GL983904">
    <property type="protein sequence ID" value="EGR31225.1"/>
    <property type="molecule type" value="Genomic_DNA"/>
</dbReference>
<sequence>MKTLKKADIINRNQIEQALTEKKILQLSDHPFVVKLKFAFQNTYNIYFIMEYMPGGELFHHIKTRKRFSEKTVQYYSSQVILALEYLHETLNIVYRDLKPENILMDSQGNIKLSDFGLAKSCAQSTYSFCGTPEYISPEIIKQQGHGKPVDFWTLGCFIYEMIDGRPPFQNTSRQGLYQDILENNIIYPKHFTETAKDLLTNLLVTDPNQRLTIKEIKKHQFYSLINWDYMMQKRYDAPIKPVLKDFGDTGYFEEASNKIQETPQNVKITQNDAFDGFTYRGVEITQVIKEEEEEDGKK</sequence>
<dbReference type="GO" id="GO:0005952">
    <property type="term" value="C:cAMP-dependent protein kinase complex"/>
    <property type="evidence" value="ECO:0007669"/>
    <property type="project" value="TreeGrafter"/>
</dbReference>
<protein>
    <submittedName>
        <fullName evidence="8">Protein kinase a catalytic subunit, putative</fullName>
        <ecNumber evidence="8">2.7.11.11</ecNumber>
    </submittedName>
</protein>
<evidence type="ECO:0000256" key="1">
    <source>
        <dbReference type="ARBA" id="ARBA00022527"/>
    </source>
</evidence>
<dbReference type="InterPro" id="IPR008271">
    <property type="entry name" value="Ser/Thr_kinase_AS"/>
</dbReference>
<dbReference type="GeneID" id="14907362"/>
<dbReference type="SMR" id="G0QU88"/>
<dbReference type="Proteomes" id="UP000008983">
    <property type="component" value="Unassembled WGS sequence"/>
</dbReference>
<dbReference type="SMART" id="SM00220">
    <property type="entry name" value="S_TKc"/>
    <property type="match status" value="1"/>
</dbReference>
<proteinExistence type="predicted"/>
<dbReference type="InterPro" id="IPR011009">
    <property type="entry name" value="Kinase-like_dom_sf"/>
</dbReference>
<evidence type="ECO:0000256" key="5">
    <source>
        <dbReference type="ARBA" id="ARBA00022840"/>
    </source>
</evidence>
<evidence type="ECO:0000256" key="2">
    <source>
        <dbReference type="ARBA" id="ARBA00022679"/>
    </source>
</evidence>
<dbReference type="Gene3D" id="1.10.510.10">
    <property type="entry name" value="Transferase(Phosphotransferase) domain 1"/>
    <property type="match status" value="1"/>
</dbReference>
<dbReference type="eggNOG" id="KOG0616">
    <property type="taxonomic scope" value="Eukaryota"/>
</dbReference>
<dbReference type="GO" id="GO:0005524">
    <property type="term" value="F:ATP binding"/>
    <property type="evidence" value="ECO:0007669"/>
    <property type="project" value="UniProtKB-KW"/>
</dbReference>
<gene>
    <name evidence="8" type="ORF">IMG5_115580</name>
</gene>
<keyword evidence="2 8" id="KW-0808">Transferase</keyword>